<dbReference type="SUPFAM" id="SSF52540">
    <property type="entry name" value="P-loop containing nucleoside triphosphate hydrolases"/>
    <property type="match status" value="1"/>
</dbReference>
<name>A0A0H5RIX8_9MYCO</name>
<evidence type="ECO:0000259" key="3">
    <source>
        <dbReference type="PROSITE" id="PS50043"/>
    </source>
</evidence>
<dbReference type="PANTHER" id="PTHR16305">
    <property type="entry name" value="TESTICULAR SOLUBLE ADENYLYL CYCLASE"/>
    <property type="match status" value="1"/>
</dbReference>
<dbReference type="InterPro" id="IPR011990">
    <property type="entry name" value="TPR-like_helical_dom_sf"/>
</dbReference>
<dbReference type="Gene3D" id="1.10.10.10">
    <property type="entry name" value="Winged helix-like DNA-binding domain superfamily/Winged helix DNA-binding domain"/>
    <property type="match status" value="1"/>
</dbReference>
<protein>
    <submittedName>
        <fullName evidence="4">Regulatory protein LuxR</fullName>
    </submittedName>
</protein>
<dbReference type="Proteomes" id="UP000199147">
    <property type="component" value="Unassembled WGS sequence"/>
</dbReference>
<dbReference type="SMART" id="SM00421">
    <property type="entry name" value="HTH_LUXR"/>
    <property type="match status" value="1"/>
</dbReference>
<dbReference type="PRINTS" id="PR00038">
    <property type="entry name" value="HTHLUXR"/>
</dbReference>
<gene>
    <name evidence="4" type="ORF">BN2156_00797</name>
</gene>
<reference evidence="5" key="1">
    <citation type="submission" date="2015-07" db="EMBL/GenBank/DDBJ databases">
        <authorList>
            <person name="Urmite Genomes"/>
        </authorList>
    </citation>
    <scope>NUCLEOTIDE SEQUENCE [LARGE SCALE GENOMIC DNA]</scope>
    <source>
        <strain evidence="5">type strain: ATCC 49404</strain>
    </source>
</reference>
<dbReference type="STRING" id="146018.BN2156_00797"/>
<dbReference type="CDD" id="cd06170">
    <property type="entry name" value="LuxR_C_like"/>
    <property type="match status" value="1"/>
</dbReference>
<proteinExistence type="predicted"/>
<evidence type="ECO:0000256" key="1">
    <source>
        <dbReference type="ARBA" id="ARBA00022741"/>
    </source>
</evidence>
<dbReference type="GO" id="GO:0005524">
    <property type="term" value="F:ATP binding"/>
    <property type="evidence" value="ECO:0007669"/>
    <property type="project" value="UniProtKB-KW"/>
</dbReference>
<dbReference type="SUPFAM" id="SSF48452">
    <property type="entry name" value="TPR-like"/>
    <property type="match status" value="1"/>
</dbReference>
<dbReference type="Gene3D" id="3.40.50.300">
    <property type="entry name" value="P-loop containing nucleotide triphosphate hydrolases"/>
    <property type="match status" value="1"/>
</dbReference>
<dbReference type="InterPro" id="IPR041664">
    <property type="entry name" value="AAA_16"/>
</dbReference>
<sequence>MLTERDREFAELTARAATARAGRGGVVIVSGESGCGKTSFVEAFVDRWPDGERVLWGACDPLSTPRPLGPIHDLACQYGPATQRLLRDSDRAYEIFAAVFEELRVTPSILVIDDMHWADQGTVDLLRYMLRRIGRTRSLIVGVIRDEEVGAAHPLRLLLGDVARSGDAISVSLPPLSLDAVAALVGDRGVDPIWLHRTTGGNAFFVTEMLDHTGDDLPTTVRDVVLSRTAGLDTDAWDLLHLLACASGAIPDVLLADLGVAALTLRSLDEANLIRRSSRGIAFRHDLCRLAITSVIPPGLDVELHRRMIHAYEASPSQVLDSTVLTHHALGAGDHARTRRAASEAGHAAARSGAHKQAAQFYRIALDRGGPVPVDEEAELLELLADEYFLTDRLDDAIAARQRALLLREQLIGAAAVSANHHALALYESNNANHSRAEHHATQAVAVLEDCHESGGDTEFALLGHAVTTLAYFAVLASKLIRAAELLCQAKAFAAQVDDPSLVTRIALIDGYRGALAGEDAARDKMLSSIRSAAALLEDDIYSNGCTSLVYLDIEQRRLSEAAELLDVIIPLSDERDVPLGKTWLLGMRTKLELLLGDWDTAAVHAETVLGSPSAPLARMTPILVRALVSLRRDGTRDDGIDEAWRLLCRFGEHLRLFAASAIAEQAWLTGVADDRLAECRTLLDDSQVQGLTMARGELAVWLHRLGLREILPQVAEPYRLVIDGAFESAADEFDRLSMPYEVALALTDSGDARLARRGLDTLDELGADAAAAKVRRDLRARGLKVPARRRTSTMTNPAGLTPRQIEVLRHMDGGSTNAELAERLHLSVRTVDHHVSAILSKLQVTKRRDALHRAHELGIID</sequence>
<evidence type="ECO:0000313" key="5">
    <source>
        <dbReference type="Proteomes" id="UP000199147"/>
    </source>
</evidence>
<dbReference type="GO" id="GO:0004016">
    <property type="term" value="F:adenylate cyclase activity"/>
    <property type="evidence" value="ECO:0007669"/>
    <property type="project" value="TreeGrafter"/>
</dbReference>
<dbReference type="InterPro" id="IPR000792">
    <property type="entry name" value="Tscrpt_reg_LuxR_C"/>
</dbReference>
<dbReference type="Pfam" id="PF13191">
    <property type="entry name" value="AAA_16"/>
    <property type="match status" value="1"/>
</dbReference>
<dbReference type="GO" id="GO:0003677">
    <property type="term" value="F:DNA binding"/>
    <property type="evidence" value="ECO:0007669"/>
    <property type="project" value="InterPro"/>
</dbReference>
<dbReference type="AlphaFoldDB" id="A0A0H5RIX8"/>
<dbReference type="InterPro" id="IPR027417">
    <property type="entry name" value="P-loop_NTPase"/>
</dbReference>
<dbReference type="InterPro" id="IPR036388">
    <property type="entry name" value="WH-like_DNA-bd_sf"/>
</dbReference>
<dbReference type="Pfam" id="PF00196">
    <property type="entry name" value="GerE"/>
    <property type="match status" value="1"/>
</dbReference>
<organism evidence="4 5">
    <name type="scientific">Mycolicibacterium neworleansense</name>
    <dbReference type="NCBI Taxonomy" id="146018"/>
    <lineage>
        <taxon>Bacteria</taxon>
        <taxon>Bacillati</taxon>
        <taxon>Actinomycetota</taxon>
        <taxon>Actinomycetes</taxon>
        <taxon>Mycobacteriales</taxon>
        <taxon>Mycobacteriaceae</taxon>
        <taxon>Mycolicibacterium</taxon>
    </lineage>
</organism>
<evidence type="ECO:0000313" key="4">
    <source>
        <dbReference type="EMBL" id="CRZ13953.1"/>
    </source>
</evidence>
<feature type="domain" description="HTH luxR-type" evidence="3">
    <location>
        <begin position="794"/>
        <end position="859"/>
    </location>
</feature>
<dbReference type="PROSITE" id="PS50043">
    <property type="entry name" value="HTH_LUXR_2"/>
    <property type="match status" value="1"/>
</dbReference>
<keyword evidence="2" id="KW-0067">ATP-binding</keyword>
<dbReference type="RefSeq" id="WP_235625330.1">
    <property type="nucleotide sequence ID" value="NZ_CWKH01000001.1"/>
</dbReference>
<evidence type="ECO:0000256" key="2">
    <source>
        <dbReference type="ARBA" id="ARBA00022840"/>
    </source>
</evidence>
<keyword evidence="1" id="KW-0547">Nucleotide-binding</keyword>
<dbReference type="InterPro" id="IPR016032">
    <property type="entry name" value="Sig_transdc_resp-reg_C-effctor"/>
</dbReference>
<dbReference type="PANTHER" id="PTHR16305:SF35">
    <property type="entry name" value="TRANSCRIPTIONAL ACTIVATOR DOMAIN"/>
    <property type="match status" value="1"/>
</dbReference>
<dbReference type="GO" id="GO:0006355">
    <property type="term" value="P:regulation of DNA-templated transcription"/>
    <property type="evidence" value="ECO:0007669"/>
    <property type="project" value="InterPro"/>
</dbReference>
<dbReference type="GO" id="GO:0005737">
    <property type="term" value="C:cytoplasm"/>
    <property type="evidence" value="ECO:0007669"/>
    <property type="project" value="TreeGrafter"/>
</dbReference>
<accession>A0A0H5RIX8</accession>
<dbReference type="SUPFAM" id="SSF46894">
    <property type="entry name" value="C-terminal effector domain of the bipartite response regulators"/>
    <property type="match status" value="1"/>
</dbReference>
<keyword evidence="5" id="KW-1185">Reference proteome</keyword>
<dbReference type="EMBL" id="CWKH01000001">
    <property type="protein sequence ID" value="CRZ13953.1"/>
    <property type="molecule type" value="Genomic_DNA"/>
</dbReference>